<evidence type="ECO:0000313" key="2">
    <source>
        <dbReference type="EMBL" id="MCF2218442.1"/>
    </source>
</evidence>
<evidence type="ECO:0000256" key="1">
    <source>
        <dbReference type="SAM" id="Phobius"/>
    </source>
</evidence>
<sequence>MTKKILFFGIVIFMLFLFNYFMENRMNKIHADRLNDFNRSDLNGIILDFSTNRRDTEIKLDNDTVNFFPVTSSLNNNNIFGFTAKKGDSIIKKAFNDTLILKKSNGEIFKYTFLKSSDL</sequence>
<keyword evidence="1" id="KW-0472">Membrane</keyword>
<keyword evidence="1" id="KW-0812">Transmembrane</keyword>
<feature type="transmembrane region" description="Helical" evidence="1">
    <location>
        <begin position="6"/>
        <end position="22"/>
    </location>
</feature>
<keyword evidence="3" id="KW-1185">Reference proteome</keyword>
<accession>A0ABS9C3X9</accession>
<dbReference type="Proteomes" id="UP001430374">
    <property type="component" value="Unassembled WGS sequence"/>
</dbReference>
<proteinExistence type="predicted"/>
<reference evidence="2" key="1">
    <citation type="submission" date="2021-08" db="EMBL/GenBank/DDBJ databases">
        <title>Complete genome sequence of Chryseobacterium sp strain PS-8.</title>
        <authorList>
            <person name="Das S.K."/>
        </authorList>
    </citation>
    <scope>NUCLEOTIDE SEQUENCE</scope>
    <source>
        <strain evidence="2">PS-8</strain>
    </source>
</reference>
<evidence type="ECO:0000313" key="3">
    <source>
        <dbReference type="Proteomes" id="UP001430374"/>
    </source>
</evidence>
<dbReference type="EMBL" id="JACSGT010000001">
    <property type="protein sequence ID" value="MCF2218442.1"/>
    <property type="molecule type" value="Genomic_DNA"/>
</dbReference>
<comment type="caution">
    <text evidence="2">The sequence shown here is derived from an EMBL/GenBank/DDBJ whole genome shotgun (WGS) entry which is preliminary data.</text>
</comment>
<protein>
    <submittedName>
        <fullName evidence="2">Uncharacterized protein</fullName>
    </submittedName>
</protein>
<dbReference type="RefSeq" id="WP_235130191.1">
    <property type="nucleotide sequence ID" value="NZ_JACSGT010000001.1"/>
</dbReference>
<keyword evidence="1" id="KW-1133">Transmembrane helix</keyword>
<gene>
    <name evidence="2" type="ORF">H9Q08_03910</name>
</gene>
<organism evidence="2 3">
    <name type="scientific">Chryseobacterium indicum</name>
    <dbReference type="NCBI Taxonomy" id="2766954"/>
    <lineage>
        <taxon>Bacteria</taxon>
        <taxon>Pseudomonadati</taxon>
        <taxon>Bacteroidota</taxon>
        <taxon>Flavobacteriia</taxon>
        <taxon>Flavobacteriales</taxon>
        <taxon>Weeksellaceae</taxon>
        <taxon>Chryseobacterium group</taxon>
        <taxon>Chryseobacterium</taxon>
    </lineage>
</organism>
<name>A0ABS9C3X9_9FLAO</name>